<dbReference type="PANTHER" id="PTHR18968:SF167">
    <property type="entry name" value="ACETOLACTATE SYNTHASE LARGE SUBUNIT ILVB2-RELATED"/>
    <property type="match status" value="1"/>
</dbReference>
<dbReference type="Pfam" id="PF02775">
    <property type="entry name" value="TPP_enzyme_C"/>
    <property type="match status" value="1"/>
</dbReference>
<feature type="domain" description="Thiamine pyrophosphate enzyme N-terminal TPP-binding" evidence="6">
    <location>
        <begin position="27"/>
        <end position="145"/>
    </location>
</feature>
<organism evidence="7 8">
    <name type="scientific">Streptomyces fructofermentans</name>
    <dbReference type="NCBI Taxonomy" id="152141"/>
    <lineage>
        <taxon>Bacteria</taxon>
        <taxon>Bacillati</taxon>
        <taxon>Actinomycetota</taxon>
        <taxon>Actinomycetes</taxon>
        <taxon>Kitasatosporales</taxon>
        <taxon>Streptomycetaceae</taxon>
        <taxon>Streptomyces</taxon>
    </lineage>
</organism>
<dbReference type="GO" id="GO:0030976">
    <property type="term" value="F:thiamine pyrophosphate binding"/>
    <property type="evidence" value="ECO:0007669"/>
    <property type="project" value="InterPro"/>
</dbReference>
<evidence type="ECO:0000256" key="1">
    <source>
        <dbReference type="ARBA" id="ARBA00007812"/>
    </source>
</evidence>
<feature type="domain" description="Thiamine pyrophosphate enzyme TPP-binding" evidence="5">
    <location>
        <begin position="407"/>
        <end position="547"/>
    </location>
</feature>
<reference evidence="7" key="1">
    <citation type="journal article" date="2014" name="Int. J. Syst. Evol. Microbiol.">
        <title>Complete genome sequence of Corynebacterium casei LMG S-19264T (=DSM 44701T), isolated from a smear-ripened cheese.</title>
        <authorList>
            <consortium name="US DOE Joint Genome Institute (JGI-PGF)"/>
            <person name="Walter F."/>
            <person name="Albersmeier A."/>
            <person name="Kalinowski J."/>
            <person name="Ruckert C."/>
        </authorList>
    </citation>
    <scope>NUCLEOTIDE SEQUENCE</scope>
    <source>
        <strain evidence="7">JCM 4956</strain>
    </source>
</reference>
<gene>
    <name evidence="7" type="ORF">GCM10010515_21320</name>
</gene>
<evidence type="ECO:0000313" key="8">
    <source>
        <dbReference type="Proteomes" id="UP000645555"/>
    </source>
</evidence>
<dbReference type="InterPro" id="IPR000399">
    <property type="entry name" value="TPP-bd_CS"/>
</dbReference>
<dbReference type="GO" id="GO:0000287">
    <property type="term" value="F:magnesium ion binding"/>
    <property type="evidence" value="ECO:0007669"/>
    <property type="project" value="InterPro"/>
</dbReference>
<evidence type="ECO:0000256" key="2">
    <source>
        <dbReference type="ARBA" id="ARBA00023052"/>
    </source>
</evidence>
<dbReference type="CDD" id="cd07035">
    <property type="entry name" value="TPP_PYR_POX_like"/>
    <property type="match status" value="1"/>
</dbReference>
<dbReference type="InterPro" id="IPR029061">
    <property type="entry name" value="THDP-binding"/>
</dbReference>
<dbReference type="PANTHER" id="PTHR18968">
    <property type="entry name" value="THIAMINE PYROPHOSPHATE ENZYMES"/>
    <property type="match status" value="1"/>
</dbReference>
<dbReference type="Proteomes" id="UP000645555">
    <property type="component" value="Unassembled WGS sequence"/>
</dbReference>
<evidence type="ECO:0000259" key="5">
    <source>
        <dbReference type="Pfam" id="PF02775"/>
    </source>
</evidence>
<proteinExistence type="inferred from homology"/>
<evidence type="ECO:0000259" key="4">
    <source>
        <dbReference type="Pfam" id="PF00205"/>
    </source>
</evidence>
<keyword evidence="8" id="KW-1185">Reference proteome</keyword>
<dbReference type="GO" id="GO:0003984">
    <property type="term" value="F:acetolactate synthase activity"/>
    <property type="evidence" value="ECO:0007669"/>
    <property type="project" value="TreeGrafter"/>
</dbReference>
<accession>A0A918N8H3</accession>
<dbReference type="InterPro" id="IPR011766">
    <property type="entry name" value="TPP_enzyme_TPP-bd"/>
</dbReference>
<name>A0A918N8H3_9ACTN</name>
<dbReference type="InterPro" id="IPR012000">
    <property type="entry name" value="Thiamin_PyroP_enz_cen_dom"/>
</dbReference>
<dbReference type="PROSITE" id="PS00187">
    <property type="entry name" value="TPP_ENZYMES"/>
    <property type="match status" value="1"/>
</dbReference>
<evidence type="ECO:0000256" key="3">
    <source>
        <dbReference type="RuleBase" id="RU362132"/>
    </source>
</evidence>
<comment type="caution">
    <text evidence="7">The sequence shown here is derived from an EMBL/GenBank/DDBJ whole genome shotgun (WGS) entry which is preliminary data.</text>
</comment>
<dbReference type="Pfam" id="PF00205">
    <property type="entry name" value="TPP_enzyme_M"/>
    <property type="match status" value="1"/>
</dbReference>
<dbReference type="RefSeq" id="WP_190035170.1">
    <property type="nucleotide sequence ID" value="NZ_BMWD01000006.1"/>
</dbReference>
<dbReference type="Gene3D" id="3.40.50.1220">
    <property type="entry name" value="TPP-binding domain"/>
    <property type="match status" value="1"/>
</dbReference>
<dbReference type="AlphaFoldDB" id="A0A918N8H3"/>
<dbReference type="Gene3D" id="3.40.50.970">
    <property type="match status" value="2"/>
</dbReference>
<sequence>MTHDHDLVLRPTAAQTEAALNPPPGRNGGDLVVETLTGLGATTVFGLPGQHALGMFDALRRSDLAYVGLRVENNAGFAADAYGRITGEAAPLLLSTGPGALTSLAALQEAAAASAPVLAISSQVPTAGLGGGRRGHLHELPDQAASFRGVVKSVHTVRTQSQIPSAIAEAWESALTAPHGPVWVEIPQDVLLAGTTLPVVTAVDAAPHDLPPRPELTAVAADLLAGASRPAIIAGGGVVRADASGKLRALAERLDAPVVTTFGGKGAFPWNHPLSLQSWLEDRHTTDFLEDADVLLVVGSGLGELSSNYYTFKPRGRVIQIEADLGKLESNHPALGIHADARLALSALLETVPERRDPTAADRARGVLDQVRERIDAQELTLERQVLAAVREALPDRSPSFWDMTILAYWAWSAFDARRPNTMHSAQGAGGLGYAFPAALGAAVADPTHPVLAVSGDGGALYSVAELATARQHGLDVTWLIVDDGGYGILREYMTDAFGEPTATELTRPDYVALAESFGVPGVRTTPENLAADLAKCLAEPGPSVVVLPALLRMFAPTHLG</sequence>
<keyword evidence="2 3" id="KW-0786">Thiamine pyrophosphate</keyword>
<evidence type="ECO:0000313" key="7">
    <source>
        <dbReference type="EMBL" id="GGX53845.1"/>
    </source>
</evidence>
<dbReference type="GO" id="GO:0050660">
    <property type="term" value="F:flavin adenine dinucleotide binding"/>
    <property type="evidence" value="ECO:0007669"/>
    <property type="project" value="TreeGrafter"/>
</dbReference>
<evidence type="ECO:0000259" key="6">
    <source>
        <dbReference type="Pfam" id="PF02776"/>
    </source>
</evidence>
<comment type="similarity">
    <text evidence="1 3">Belongs to the TPP enzyme family.</text>
</comment>
<dbReference type="GO" id="GO:0005948">
    <property type="term" value="C:acetolactate synthase complex"/>
    <property type="evidence" value="ECO:0007669"/>
    <property type="project" value="TreeGrafter"/>
</dbReference>
<dbReference type="EMBL" id="BMWD01000006">
    <property type="protein sequence ID" value="GGX53845.1"/>
    <property type="molecule type" value="Genomic_DNA"/>
</dbReference>
<dbReference type="Pfam" id="PF02776">
    <property type="entry name" value="TPP_enzyme_N"/>
    <property type="match status" value="1"/>
</dbReference>
<dbReference type="InterPro" id="IPR029035">
    <property type="entry name" value="DHS-like_NAD/FAD-binding_dom"/>
</dbReference>
<feature type="domain" description="Thiamine pyrophosphate enzyme central" evidence="4">
    <location>
        <begin position="219"/>
        <end position="348"/>
    </location>
</feature>
<dbReference type="SUPFAM" id="SSF52518">
    <property type="entry name" value="Thiamin diphosphate-binding fold (THDP-binding)"/>
    <property type="match status" value="2"/>
</dbReference>
<dbReference type="GO" id="GO:0009099">
    <property type="term" value="P:L-valine biosynthetic process"/>
    <property type="evidence" value="ECO:0007669"/>
    <property type="project" value="TreeGrafter"/>
</dbReference>
<dbReference type="InterPro" id="IPR045229">
    <property type="entry name" value="TPP_enz"/>
</dbReference>
<protein>
    <submittedName>
        <fullName evidence="7">Acetolactate synthase</fullName>
    </submittedName>
</protein>
<reference evidence="7" key="2">
    <citation type="submission" date="2020-09" db="EMBL/GenBank/DDBJ databases">
        <authorList>
            <person name="Sun Q."/>
            <person name="Ohkuma M."/>
        </authorList>
    </citation>
    <scope>NUCLEOTIDE SEQUENCE</scope>
    <source>
        <strain evidence="7">JCM 4956</strain>
    </source>
</reference>
<dbReference type="CDD" id="cd00568">
    <property type="entry name" value="TPP_enzymes"/>
    <property type="match status" value="1"/>
</dbReference>
<dbReference type="GO" id="GO:0009097">
    <property type="term" value="P:isoleucine biosynthetic process"/>
    <property type="evidence" value="ECO:0007669"/>
    <property type="project" value="TreeGrafter"/>
</dbReference>
<dbReference type="InterPro" id="IPR012001">
    <property type="entry name" value="Thiamin_PyroP_enz_TPP-bd_dom"/>
</dbReference>
<dbReference type="SUPFAM" id="SSF52467">
    <property type="entry name" value="DHS-like NAD/FAD-binding domain"/>
    <property type="match status" value="1"/>
</dbReference>